<dbReference type="GO" id="GO:0044718">
    <property type="term" value="P:siderophore transmembrane transport"/>
    <property type="evidence" value="ECO:0007669"/>
    <property type="project" value="TreeGrafter"/>
</dbReference>
<organism evidence="10 11">
    <name type="scientific">Candidatus Sulfotelmatobacter kueseliae</name>
    <dbReference type="NCBI Taxonomy" id="2042962"/>
    <lineage>
        <taxon>Bacteria</taxon>
        <taxon>Pseudomonadati</taxon>
        <taxon>Acidobacteriota</taxon>
        <taxon>Terriglobia</taxon>
        <taxon>Terriglobales</taxon>
        <taxon>Candidatus Korobacteraceae</taxon>
        <taxon>Candidatus Sulfotelmatobacter</taxon>
    </lineage>
</organism>
<name>A0A2U3KMQ8_9BACT</name>
<dbReference type="Gene3D" id="2.170.130.10">
    <property type="entry name" value="TonB-dependent receptor, plug domain"/>
    <property type="match status" value="1"/>
</dbReference>
<keyword evidence="5 8" id="KW-0732">Signal</keyword>
<dbReference type="InterPro" id="IPR039426">
    <property type="entry name" value="TonB-dep_rcpt-like"/>
</dbReference>
<evidence type="ECO:0000256" key="7">
    <source>
        <dbReference type="ARBA" id="ARBA00023237"/>
    </source>
</evidence>
<dbReference type="GO" id="GO:0015344">
    <property type="term" value="F:siderophore uptake transmembrane transporter activity"/>
    <property type="evidence" value="ECO:0007669"/>
    <property type="project" value="TreeGrafter"/>
</dbReference>
<dbReference type="InterPro" id="IPR008969">
    <property type="entry name" value="CarboxyPept-like_regulatory"/>
</dbReference>
<evidence type="ECO:0000256" key="2">
    <source>
        <dbReference type="ARBA" id="ARBA00022448"/>
    </source>
</evidence>
<keyword evidence="10" id="KW-0675">Receptor</keyword>
<keyword evidence="7" id="KW-0998">Cell outer membrane</keyword>
<evidence type="ECO:0000256" key="8">
    <source>
        <dbReference type="SAM" id="SignalP"/>
    </source>
</evidence>
<feature type="signal peptide" evidence="8">
    <location>
        <begin position="1"/>
        <end position="21"/>
    </location>
</feature>
<reference evidence="11" key="1">
    <citation type="submission" date="2018-02" db="EMBL/GenBank/DDBJ databases">
        <authorList>
            <person name="Hausmann B."/>
        </authorList>
    </citation>
    <scope>NUCLEOTIDE SEQUENCE [LARGE SCALE GENOMIC DNA]</scope>
    <source>
        <strain evidence="11">Peat soil MAG SbA1</strain>
    </source>
</reference>
<evidence type="ECO:0000256" key="4">
    <source>
        <dbReference type="ARBA" id="ARBA00022692"/>
    </source>
</evidence>
<dbReference type="EMBL" id="OMOD01000126">
    <property type="protein sequence ID" value="SPF40944.1"/>
    <property type="molecule type" value="Genomic_DNA"/>
</dbReference>
<evidence type="ECO:0000313" key="11">
    <source>
        <dbReference type="Proteomes" id="UP000238701"/>
    </source>
</evidence>
<evidence type="ECO:0000256" key="1">
    <source>
        <dbReference type="ARBA" id="ARBA00004571"/>
    </source>
</evidence>
<gene>
    <name evidence="10" type="ORF">SBA1_330008</name>
</gene>
<dbReference type="Pfam" id="PF07715">
    <property type="entry name" value="Plug"/>
    <property type="match status" value="1"/>
</dbReference>
<dbReference type="Gene3D" id="2.40.170.20">
    <property type="entry name" value="TonB-dependent receptor, beta-barrel domain"/>
    <property type="match status" value="1"/>
</dbReference>
<evidence type="ECO:0000256" key="5">
    <source>
        <dbReference type="ARBA" id="ARBA00022729"/>
    </source>
</evidence>
<keyword evidence="2" id="KW-0813">Transport</keyword>
<dbReference type="SUPFAM" id="SSF56935">
    <property type="entry name" value="Porins"/>
    <property type="match status" value="1"/>
</dbReference>
<keyword evidence="4" id="KW-0812">Transmembrane</keyword>
<dbReference type="InterPro" id="IPR037066">
    <property type="entry name" value="Plug_dom_sf"/>
</dbReference>
<dbReference type="InterPro" id="IPR036942">
    <property type="entry name" value="Beta-barrel_TonB_sf"/>
</dbReference>
<dbReference type="InterPro" id="IPR012910">
    <property type="entry name" value="Plug_dom"/>
</dbReference>
<dbReference type="Pfam" id="PF13620">
    <property type="entry name" value="CarboxypepD_reg"/>
    <property type="match status" value="1"/>
</dbReference>
<evidence type="ECO:0000256" key="3">
    <source>
        <dbReference type="ARBA" id="ARBA00022452"/>
    </source>
</evidence>
<sequence length="762" mass="83996">MRRIYIVLLGMLLAAAPAAFANVFGAVRGVVHDPQHRPVEDAMVMLKAKSSDWARTTTTNAGGEFQFNAVPLGDYTVAVASPGFAQTAQDVTVISGTVPVTHFQLHLASAHEQVTVSAAQAIVPTDSATPTTLIDRASIQQTPGADRTNAVQMITDYVPATYVAHDMLHMRGGHQIAWAIDGVPVPNTNIANNLGPQIDPKDIDYLEVQRGSYGADYGDRTYGVFNIVPRTGFERDRECDFVLSAGNFYQTNDQFSCGGHNSRSAYYASVNGNRSNYGLLTPISPVAHDAANGIGGFASFIFNPDPKNQYRLVGSLRRDYYQIPIDPNPNSIGNSVYPSYGLHDAETEPDGYLTFSWVHTLNADTLVTVSPFYHHNGADYHGGPDDYPVISTVTQTANYGGMQASVSTNYRNNDLQAGLYGFAQHQHNYFYNQYTDGTPNVPPSSIGVNGGVAAFFVNDKFKVTPWLTLIAGLRETQFSATISENATDPRLGAALRVPRLNWTFRGFYGYYYQAPPLSTATSQLQNLASGQGYAFAPLYGERDIEWQFGVMIPIHSWILDADNFETRAHNWLDHNNIGESNIFWPITWSYAMIQGWELTLRSPNILHHGQFHLAYANQIARATSPITGGLICPPNSTPQTCGLDIPPGLSPVDHDQRNTLNVGFNGNLPWHAYASTNVYYGSGFTNGLYGTPLAQYPGPYLPSHTTVDLSLGKTFAERYTFSVTAINFANRRVQLDNSLTFGGFHWNDPRQIYAEFRYRFHY</sequence>
<dbReference type="Proteomes" id="UP000238701">
    <property type="component" value="Unassembled WGS sequence"/>
</dbReference>
<comment type="subcellular location">
    <subcellularLocation>
        <location evidence="1">Cell outer membrane</location>
        <topology evidence="1">Multi-pass membrane protein</topology>
    </subcellularLocation>
</comment>
<accession>A0A2U3KMQ8</accession>
<evidence type="ECO:0000313" key="10">
    <source>
        <dbReference type="EMBL" id="SPF40944.1"/>
    </source>
</evidence>
<evidence type="ECO:0000256" key="6">
    <source>
        <dbReference type="ARBA" id="ARBA00023136"/>
    </source>
</evidence>
<feature type="chain" id="PRO_5015470861" evidence="8">
    <location>
        <begin position="22"/>
        <end position="762"/>
    </location>
</feature>
<proteinExistence type="predicted"/>
<dbReference type="PANTHER" id="PTHR30069">
    <property type="entry name" value="TONB-DEPENDENT OUTER MEMBRANE RECEPTOR"/>
    <property type="match status" value="1"/>
</dbReference>
<keyword evidence="6" id="KW-0472">Membrane</keyword>
<keyword evidence="3" id="KW-1134">Transmembrane beta strand</keyword>
<dbReference type="SUPFAM" id="SSF49464">
    <property type="entry name" value="Carboxypeptidase regulatory domain-like"/>
    <property type="match status" value="1"/>
</dbReference>
<dbReference type="PANTHER" id="PTHR30069:SF29">
    <property type="entry name" value="HEMOGLOBIN AND HEMOGLOBIN-HAPTOGLOBIN-BINDING PROTEIN 1-RELATED"/>
    <property type="match status" value="1"/>
</dbReference>
<dbReference type="Gene3D" id="2.60.40.1120">
    <property type="entry name" value="Carboxypeptidase-like, regulatory domain"/>
    <property type="match status" value="1"/>
</dbReference>
<dbReference type="OrthoDB" id="100353at2"/>
<evidence type="ECO:0000259" key="9">
    <source>
        <dbReference type="Pfam" id="PF07715"/>
    </source>
</evidence>
<dbReference type="AlphaFoldDB" id="A0A2U3KMQ8"/>
<dbReference type="GO" id="GO:0009279">
    <property type="term" value="C:cell outer membrane"/>
    <property type="evidence" value="ECO:0007669"/>
    <property type="project" value="UniProtKB-SubCell"/>
</dbReference>
<feature type="domain" description="TonB-dependent receptor plug" evidence="9">
    <location>
        <begin position="126"/>
        <end position="222"/>
    </location>
</feature>
<protein>
    <submittedName>
        <fullName evidence="10">TonB-dependent receptor</fullName>
    </submittedName>
</protein>